<sequence length="120" mass="13930">MISLVEIFIWKGEFRFMVTVGHYNLCQITKKDKTSCLCMNMYDVHKEKEGKNKEIKAASTSYLPTAAHIMIYDANYVRVDQRPSNISAIQEMFGKTLFVLYVTKSLSSDKYRKSSPYNHN</sequence>
<dbReference type="EMBL" id="IACJ01037275">
    <property type="protein sequence ID" value="LAA39964.1"/>
    <property type="molecule type" value="Transcribed_RNA"/>
</dbReference>
<evidence type="ECO:0000313" key="1">
    <source>
        <dbReference type="EMBL" id="LAA39964.1"/>
    </source>
</evidence>
<protein>
    <submittedName>
        <fullName evidence="1">Uncharacterized protein</fullName>
    </submittedName>
</protein>
<reference evidence="1" key="2">
    <citation type="submission" date="2017-11" db="EMBL/GenBank/DDBJ databases">
        <title>Coralsnake Venomics: Analyses of Venom Gland Transcriptomes and Proteomes of Six Brazilian Taxa.</title>
        <authorList>
            <person name="Aird S.D."/>
            <person name="Jorge da Silva N."/>
            <person name="Qiu L."/>
            <person name="Villar-Briones A."/>
            <person name="Aparecida-Saddi V."/>
            <person name="Campos-Telles M.P."/>
            <person name="Grau M."/>
            <person name="Mikheyev A.S."/>
        </authorList>
    </citation>
    <scope>NUCLEOTIDE SEQUENCE</scope>
    <source>
        <tissue evidence="1">Venom_gland</tissue>
    </source>
</reference>
<dbReference type="AlphaFoldDB" id="A0A2D4EXK6"/>
<name>A0A2D4EXK6_MICCO</name>
<organism evidence="1">
    <name type="scientific">Micrurus corallinus</name>
    <name type="common">Brazilian coral snake</name>
    <dbReference type="NCBI Taxonomy" id="54390"/>
    <lineage>
        <taxon>Eukaryota</taxon>
        <taxon>Metazoa</taxon>
        <taxon>Chordata</taxon>
        <taxon>Craniata</taxon>
        <taxon>Vertebrata</taxon>
        <taxon>Euteleostomi</taxon>
        <taxon>Lepidosauria</taxon>
        <taxon>Squamata</taxon>
        <taxon>Bifurcata</taxon>
        <taxon>Unidentata</taxon>
        <taxon>Episquamata</taxon>
        <taxon>Toxicofera</taxon>
        <taxon>Serpentes</taxon>
        <taxon>Colubroidea</taxon>
        <taxon>Elapidae</taxon>
        <taxon>Elapinae</taxon>
        <taxon>Micrurus</taxon>
    </lineage>
</organism>
<proteinExistence type="predicted"/>
<reference evidence="1" key="1">
    <citation type="submission" date="2017-07" db="EMBL/GenBank/DDBJ databases">
        <authorList>
            <person name="Mikheyev A."/>
            <person name="Grau M."/>
        </authorList>
    </citation>
    <scope>NUCLEOTIDE SEQUENCE</scope>
    <source>
        <tissue evidence="1">Venom_gland</tissue>
    </source>
</reference>
<accession>A0A2D4EXK6</accession>